<proteinExistence type="predicted"/>
<organism evidence="2 3">
    <name type="scientific">Haloglomus irregulare</name>
    <dbReference type="NCBI Taxonomy" id="2234134"/>
    <lineage>
        <taxon>Archaea</taxon>
        <taxon>Methanobacteriati</taxon>
        <taxon>Methanobacteriota</taxon>
        <taxon>Stenosarchaea group</taxon>
        <taxon>Halobacteria</taxon>
        <taxon>Halobacteriales</taxon>
        <taxon>Natronomonadaceae</taxon>
        <taxon>Haloglomus</taxon>
    </lineage>
</organism>
<feature type="region of interest" description="Disordered" evidence="1">
    <location>
        <begin position="1"/>
        <end position="21"/>
    </location>
</feature>
<protein>
    <submittedName>
        <fullName evidence="2">Uncharacterized protein</fullName>
    </submittedName>
</protein>
<gene>
    <name evidence="2" type="ORF">DP107_03365</name>
</gene>
<evidence type="ECO:0000313" key="2">
    <source>
        <dbReference type="EMBL" id="TSD16206.1"/>
    </source>
</evidence>
<dbReference type="RefSeq" id="WP_144260710.1">
    <property type="nucleotide sequence ID" value="NZ_QMDX01000001.1"/>
</dbReference>
<accession>A0A554NFN6</accession>
<keyword evidence="3" id="KW-1185">Reference proteome</keyword>
<comment type="caution">
    <text evidence="2">The sequence shown here is derived from an EMBL/GenBank/DDBJ whole genome shotgun (WGS) entry which is preliminary data.</text>
</comment>
<dbReference type="InParanoid" id="A0A554NFN6"/>
<dbReference type="AlphaFoldDB" id="A0A554NFN6"/>
<name>A0A554NFN6_9EURY</name>
<reference evidence="2 3" key="1">
    <citation type="submission" date="2018-06" db="EMBL/GenBank/DDBJ databases">
        <title>Natronomonas sp. F16-60 a new haloarchaeon isolated from a solar saltern of Isla Cristina, Huelva, Spain.</title>
        <authorList>
            <person name="Duran-Viseras A."/>
            <person name="Sanchez-Porro C."/>
            <person name="Ventosa A."/>
        </authorList>
    </citation>
    <scope>NUCLEOTIDE SEQUENCE [LARGE SCALE GENOMIC DNA]</scope>
    <source>
        <strain evidence="2 3">F16-60</strain>
    </source>
</reference>
<dbReference type="Proteomes" id="UP000319894">
    <property type="component" value="Unassembled WGS sequence"/>
</dbReference>
<evidence type="ECO:0000313" key="3">
    <source>
        <dbReference type="Proteomes" id="UP000319894"/>
    </source>
</evidence>
<evidence type="ECO:0000256" key="1">
    <source>
        <dbReference type="SAM" id="MobiDB-lite"/>
    </source>
</evidence>
<sequence>MCAQQMTTPDEIIQKTREGAAEGAEMGAAFGPFGAGFGAGWGAAFGYLDAASEEMADPENMSMMMGMGGSDD</sequence>
<dbReference type="EMBL" id="QMDX01000001">
    <property type="protein sequence ID" value="TSD16206.1"/>
    <property type="molecule type" value="Genomic_DNA"/>
</dbReference>